<dbReference type="Proteomes" id="UP000011682">
    <property type="component" value="Unassembled WGS sequence"/>
</dbReference>
<dbReference type="EMBL" id="ANAH02000018">
    <property type="protein sequence ID" value="EPX59242.1"/>
    <property type="molecule type" value="Genomic_DNA"/>
</dbReference>
<accession>S9PAF4</accession>
<gene>
    <name evidence="2" type="ORF">D187_003146</name>
</gene>
<protein>
    <submittedName>
        <fullName evidence="2">Uncharacterized protein</fullName>
    </submittedName>
</protein>
<reference evidence="2" key="1">
    <citation type="submission" date="2013-05" db="EMBL/GenBank/DDBJ databases">
        <title>Genome assembly of Cystobacter fuscus DSM 2262.</title>
        <authorList>
            <person name="Sharma G."/>
            <person name="Khatri I."/>
            <person name="Kaur C."/>
            <person name="Mayilraj S."/>
            <person name="Subramanian S."/>
        </authorList>
    </citation>
    <scope>NUCLEOTIDE SEQUENCE [LARGE SCALE GENOMIC DNA]</scope>
    <source>
        <strain evidence="2">DSM 2262</strain>
    </source>
</reference>
<sequence length="38" mass="3937">MAFLDTPRPNPPPSSRGRSRTGLAGLLFGWGTVLPAAA</sequence>
<evidence type="ECO:0000313" key="3">
    <source>
        <dbReference type="Proteomes" id="UP000011682"/>
    </source>
</evidence>
<evidence type="ECO:0000313" key="2">
    <source>
        <dbReference type="EMBL" id="EPX59242.1"/>
    </source>
</evidence>
<evidence type="ECO:0000256" key="1">
    <source>
        <dbReference type="SAM" id="MobiDB-lite"/>
    </source>
</evidence>
<organism evidence="2 3">
    <name type="scientific">Cystobacter fuscus (strain ATCC 25194 / DSM 2262 / NBRC 100088 / M29)</name>
    <dbReference type="NCBI Taxonomy" id="1242864"/>
    <lineage>
        <taxon>Bacteria</taxon>
        <taxon>Pseudomonadati</taxon>
        <taxon>Myxococcota</taxon>
        <taxon>Myxococcia</taxon>
        <taxon>Myxococcales</taxon>
        <taxon>Cystobacterineae</taxon>
        <taxon>Archangiaceae</taxon>
        <taxon>Cystobacter</taxon>
    </lineage>
</organism>
<name>S9PAF4_CYSF2</name>
<feature type="region of interest" description="Disordered" evidence="1">
    <location>
        <begin position="1"/>
        <end position="21"/>
    </location>
</feature>
<comment type="caution">
    <text evidence="2">The sequence shown here is derived from an EMBL/GenBank/DDBJ whole genome shotgun (WGS) entry which is preliminary data.</text>
</comment>
<keyword evidence="3" id="KW-1185">Reference proteome</keyword>
<proteinExistence type="predicted"/>
<dbReference type="AlphaFoldDB" id="S9PAF4"/>